<organism evidence="2 3">
    <name type="scientific">Seriola lalandi dorsalis</name>
    <dbReference type="NCBI Taxonomy" id="1841481"/>
    <lineage>
        <taxon>Eukaryota</taxon>
        <taxon>Metazoa</taxon>
        <taxon>Chordata</taxon>
        <taxon>Craniata</taxon>
        <taxon>Vertebrata</taxon>
        <taxon>Euteleostomi</taxon>
        <taxon>Actinopterygii</taxon>
        <taxon>Neopterygii</taxon>
        <taxon>Teleostei</taxon>
        <taxon>Neoteleostei</taxon>
        <taxon>Acanthomorphata</taxon>
        <taxon>Carangaria</taxon>
        <taxon>Carangiformes</taxon>
        <taxon>Carangidae</taxon>
        <taxon>Seriola</taxon>
    </lineage>
</organism>
<dbReference type="Proteomes" id="UP000261360">
    <property type="component" value="Unplaced"/>
</dbReference>
<keyword evidence="1" id="KW-0812">Transmembrane</keyword>
<reference evidence="2" key="1">
    <citation type="submission" date="2025-08" db="UniProtKB">
        <authorList>
            <consortium name="Ensembl"/>
        </authorList>
    </citation>
    <scope>IDENTIFICATION</scope>
</reference>
<keyword evidence="1" id="KW-0472">Membrane</keyword>
<evidence type="ECO:0000313" key="2">
    <source>
        <dbReference type="Ensembl" id="ENSSLDP00000028937.1"/>
    </source>
</evidence>
<keyword evidence="1" id="KW-1133">Transmembrane helix</keyword>
<evidence type="ECO:0000313" key="3">
    <source>
        <dbReference type="Proteomes" id="UP000261360"/>
    </source>
</evidence>
<dbReference type="Ensembl" id="ENSSLDT00000029784.1">
    <property type="protein sequence ID" value="ENSSLDP00000028937.1"/>
    <property type="gene ID" value="ENSSLDG00000022356.1"/>
</dbReference>
<dbReference type="AlphaFoldDB" id="A0A3B4YH30"/>
<feature type="transmembrane region" description="Helical" evidence="1">
    <location>
        <begin position="44"/>
        <end position="63"/>
    </location>
</feature>
<name>A0A3B4YH30_SERLL</name>
<keyword evidence="3" id="KW-1185">Reference proteome</keyword>
<protein>
    <submittedName>
        <fullName evidence="2">Uncharacterized protein</fullName>
    </submittedName>
</protein>
<evidence type="ECO:0000256" key="1">
    <source>
        <dbReference type="SAM" id="Phobius"/>
    </source>
</evidence>
<proteinExistence type="predicted"/>
<accession>A0A3B4YH30</accession>
<reference evidence="2" key="2">
    <citation type="submission" date="2025-09" db="UniProtKB">
        <authorList>
            <consortium name="Ensembl"/>
        </authorList>
    </citation>
    <scope>IDENTIFICATION</scope>
</reference>
<sequence length="93" mass="10975">AYNAITLSLSLYYFSFGLPLDKYSNNHNLYIYVFNNKYISAYEIVHWMLSPIICLCCVSRMLFKNTFLCKNDAHEKYEAKQSSRGKRIRTVEV</sequence>